<dbReference type="CDD" id="cd11051">
    <property type="entry name" value="CYP59-like"/>
    <property type="match status" value="1"/>
</dbReference>
<dbReference type="PRINTS" id="PR00463">
    <property type="entry name" value="EP450I"/>
</dbReference>
<reference evidence="6 7" key="1">
    <citation type="journal article" date="2014" name="BMC Genomics">
        <title>Comparative genome sequencing reveals chemotype-specific gene clusters in the toxigenic black mold Stachybotrys.</title>
        <authorList>
            <person name="Semeiks J."/>
            <person name="Borek D."/>
            <person name="Otwinowski Z."/>
            <person name="Grishin N.V."/>
        </authorList>
    </citation>
    <scope>NUCLEOTIDE SEQUENCE [LARGE SCALE GENOMIC DNA]</scope>
    <source>
        <strain evidence="6 7">IBT 40285</strain>
    </source>
</reference>
<dbReference type="InterPro" id="IPR002401">
    <property type="entry name" value="Cyt_P450_E_grp-I"/>
</dbReference>
<dbReference type="Gene3D" id="1.10.630.10">
    <property type="entry name" value="Cytochrome P450"/>
    <property type="match status" value="1"/>
</dbReference>
<dbReference type="PANTHER" id="PTHR24305">
    <property type="entry name" value="CYTOCHROME P450"/>
    <property type="match status" value="1"/>
</dbReference>
<name>A0A084R222_STAC4</name>
<proteinExistence type="predicted"/>
<dbReference type="Pfam" id="PF00067">
    <property type="entry name" value="p450"/>
    <property type="match status" value="1"/>
</dbReference>
<dbReference type="SUPFAM" id="SSF48264">
    <property type="entry name" value="Cytochrome P450"/>
    <property type="match status" value="1"/>
</dbReference>
<dbReference type="InterPro" id="IPR050121">
    <property type="entry name" value="Cytochrome_P450_monoxygenase"/>
</dbReference>
<sequence>MPLSLPTPTQAFVAASLVIAGTYLYSTLSYRRFKQNAHLPQLPSSLVWGHLITFDAFTKKGAADRHPDAIFSEMHAALGKPPIMLVDNWPIVPPMVIVASHEVAEQLSRPSATFQYSALKSSSVDRIVDLIGPNSILLKQTEDWKQVRRRFNPGFAPQHLMTLLPLILDKASLYLDILDALAHSADTISMDQITTNLTFDIIGAVTMGEDMSAQHLDPAQQGEMIRVYKELIKSMHRTNPPPPMLTSTAFADDKLQLPWWLMPRTHQKRRKLGSIIAEQLQLVVRRNFERMKVGLEDPKSRSILSLSLQGVETLTQDIVEETCDQLKTFLFAGHDTTSTTITWMVYELSRTPHALKSVREELDQLFGPGRARDPNFVRQKLLGPGGEEIVHQMVYISAVMKEVLRLYSPAGSIRMSPPGTGFVVTTLQGDYNLDGKWIYLNHNIIHRDRTVYGDDADEFVPERWLQPDPVPASAWRAFERGPRNCIGQELANIEARVIIAMLACRYDFVKIGLGAIALNDAGKPTLDHKKQYAVQSELYTTIQITGKPVDGMQMKVKMASI</sequence>
<feature type="binding site" description="axial binding residue" evidence="5">
    <location>
        <position position="485"/>
    </location>
    <ligand>
        <name>heme</name>
        <dbReference type="ChEBI" id="CHEBI:30413"/>
    </ligand>
    <ligandPart>
        <name>Fe</name>
        <dbReference type="ChEBI" id="CHEBI:18248"/>
    </ligandPart>
</feature>
<evidence type="ECO:0000256" key="3">
    <source>
        <dbReference type="ARBA" id="ARBA00022723"/>
    </source>
</evidence>
<dbReference type="GO" id="GO:0004497">
    <property type="term" value="F:monooxygenase activity"/>
    <property type="evidence" value="ECO:0007669"/>
    <property type="project" value="InterPro"/>
</dbReference>
<keyword evidence="4 5" id="KW-0408">Iron</keyword>
<evidence type="ECO:0000256" key="2">
    <source>
        <dbReference type="ARBA" id="ARBA00022617"/>
    </source>
</evidence>
<comment type="cofactor">
    <cofactor evidence="5">
        <name>heme</name>
        <dbReference type="ChEBI" id="CHEBI:30413"/>
    </cofactor>
</comment>
<evidence type="ECO:0000313" key="6">
    <source>
        <dbReference type="EMBL" id="KFA70257.1"/>
    </source>
</evidence>
<dbReference type="OrthoDB" id="10029320at2759"/>
<dbReference type="STRING" id="1283841.A0A084R222"/>
<dbReference type="HOGENOM" id="CLU_020492_2_0_1"/>
<protein>
    <recommendedName>
        <fullName evidence="8">Cytochrome P450</fullName>
    </recommendedName>
</protein>
<dbReference type="AlphaFoldDB" id="A0A084R222"/>
<dbReference type="InParanoid" id="A0A084R222"/>
<dbReference type="Proteomes" id="UP000028524">
    <property type="component" value="Unassembled WGS sequence"/>
</dbReference>
<dbReference type="OMA" id="VTMGEDM"/>
<dbReference type="PRINTS" id="PR00385">
    <property type="entry name" value="P450"/>
</dbReference>
<keyword evidence="2 5" id="KW-0349">Heme</keyword>
<dbReference type="InterPro" id="IPR001128">
    <property type="entry name" value="Cyt_P450"/>
</dbReference>
<dbReference type="EMBL" id="KL659254">
    <property type="protein sequence ID" value="KFA70257.1"/>
    <property type="molecule type" value="Genomic_DNA"/>
</dbReference>
<evidence type="ECO:0000256" key="5">
    <source>
        <dbReference type="PIRSR" id="PIRSR602401-1"/>
    </source>
</evidence>
<keyword evidence="7" id="KW-1185">Reference proteome</keyword>
<dbReference type="GO" id="GO:0020037">
    <property type="term" value="F:heme binding"/>
    <property type="evidence" value="ECO:0007669"/>
    <property type="project" value="InterPro"/>
</dbReference>
<evidence type="ECO:0000256" key="4">
    <source>
        <dbReference type="ARBA" id="ARBA00023004"/>
    </source>
</evidence>
<dbReference type="GO" id="GO:0005506">
    <property type="term" value="F:iron ion binding"/>
    <property type="evidence" value="ECO:0007669"/>
    <property type="project" value="InterPro"/>
</dbReference>
<comment type="pathway">
    <text evidence="1">Mycotoxin biosynthesis.</text>
</comment>
<evidence type="ECO:0008006" key="8">
    <source>
        <dbReference type="Google" id="ProtNLM"/>
    </source>
</evidence>
<evidence type="ECO:0000256" key="1">
    <source>
        <dbReference type="ARBA" id="ARBA00004685"/>
    </source>
</evidence>
<dbReference type="GO" id="GO:0016705">
    <property type="term" value="F:oxidoreductase activity, acting on paired donors, with incorporation or reduction of molecular oxygen"/>
    <property type="evidence" value="ECO:0007669"/>
    <property type="project" value="InterPro"/>
</dbReference>
<dbReference type="InterPro" id="IPR036396">
    <property type="entry name" value="Cyt_P450_sf"/>
</dbReference>
<gene>
    <name evidence="6" type="ORF">S40285_07893</name>
</gene>
<evidence type="ECO:0000313" key="7">
    <source>
        <dbReference type="Proteomes" id="UP000028524"/>
    </source>
</evidence>
<accession>A0A084R222</accession>
<keyword evidence="3 5" id="KW-0479">Metal-binding</keyword>
<organism evidence="6 7">
    <name type="scientific">Stachybotrys chlorohalonatus (strain IBT 40285)</name>
    <dbReference type="NCBI Taxonomy" id="1283841"/>
    <lineage>
        <taxon>Eukaryota</taxon>
        <taxon>Fungi</taxon>
        <taxon>Dikarya</taxon>
        <taxon>Ascomycota</taxon>
        <taxon>Pezizomycotina</taxon>
        <taxon>Sordariomycetes</taxon>
        <taxon>Hypocreomycetidae</taxon>
        <taxon>Hypocreales</taxon>
        <taxon>Stachybotryaceae</taxon>
        <taxon>Stachybotrys</taxon>
    </lineage>
</organism>
<dbReference type="PANTHER" id="PTHR24305:SF222">
    <property type="entry name" value="CYTOCHROME P450 MONOOXYGENASE STCS"/>
    <property type="match status" value="1"/>
</dbReference>